<dbReference type="Pfam" id="PF08951">
    <property type="entry name" value="EntA_Immun"/>
    <property type="match status" value="1"/>
</dbReference>
<evidence type="ECO:0000313" key="1">
    <source>
        <dbReference type="EMBL" id="POH36758.1"/>
    </source>
</evidence>
<proteinExistence type="predicted"/>
<reference evidence="1" key="1">
    <citation type="submission" date="2018-01" db="EMBL/GenBank/DDBJ databases">
        <title>Genome sequnecing of Lactobacillus formosensis KACC 18721.</title>
        <authorList>
            <person name="Kim S.-J."/>
            <person name="Heo J."/>
        </authorList>
    </citation>
    <scope>NUCLEOTIDE SEQUENCE</scope>
    <source>
        <strain evidence="1">KACC 18721</strain>
    </source>
</reference>
<protein>
    <submittedName>
        <fullName evidence="1">Bacteriocin immunity protein</fullName>
    </submittedName>
</protein>
<dbReference type="GO" id="GO:0030153">
    <property type="term" value="P:bacteriocin immunity"/>
    <property type="evidence" value="ECO:0007669"/>
    <property type="project" value="InterPro"/>
</dbReference>
<organism evidence="1">
    <name type="scientific">Companilactobacillus formosensis</name>
    <dbReference type="NCBI Taxonomy" id="1617889"/>
    <lineage>
        <taxon>Bacteria</taxon>
        <taxon>Bacillati</taxon>
        <taxon>Bacillota</taxon>
        <taxon>Bacilli</taxon>
        <taxon>Lactobacillales</taxon>
        <taxon>Lactobacillaceae</taxon>
        <taxon>Companilactobacillus</taxon>
    </lineage>
</organism>
<gene>
    <name evidence="1" type="ORF">C2R26_06410</name>
</gene>
<dbReference type="Gene3D" id="1.20.1440.140">
    <property type="match status" value="1"/>
</dbReference>
<comment type="caution">
    <text evidence="1">The sequence shown here is derived from an EMBL/GenBank/DDBJ whole genome shotgun (WGS) entry which is preliminary data.</text>
</comment>
<dbReference type="EMBL" id="PPWZ01000044">
    <property type="protein sequence ID" value="POH36758.1"/>
    <property type="molecule type" value="Genomic_DNA"/>
</dbReference>
<dbReference type="InterPro" id="IPR015046">
    <property type="entry name" value="LciA_Immunity-like"/>
</dbReference>
<dbReference type="AlphaFoldDB" id="A0A2P4R669"/>
<dbReference type="InterPro" id="IPR053739">
    <property type="entry name" value="Bact_Immunity_Domain_sf"/>
</dbReference>
<name>A0A2P4R669_9LACO</name>
<accession>A0A2P4R669</accession>
<sequence>MIKLKWFSGGNDRADQAITIITELLTDLNGDSKSEPLQRLLKDYKNELELKESSVPYILSRMNIAISNVTLKNSIVLSKDQSEKINHLTKLSNIRYGY</sequence>